<evidence type="ECO:0000256" key="7">
    <source>
        <dbReference type="ARBA" id="ARBA00024343"/>
    </source>
</evidence>
<dbReference type="PRINTS" id="PR00367">
    <property type="entry name" value="ETHRSPELEMNT"/>
</dbReference>
<organism evidence="10 11">
    <name type="scientific">Artemisia annua</name>
    <name type="common">Sweet wormwood</name>
    <dbReference type="NCBI Taxonomy" id="35608"/>
    <lineage>
        <taxon>Eukaryota</taxon>
        <taxon>Viridiplantae</taxon>
        <taxon>Streptophyta</taxon>
        <taxon>Embryophyta</taxon>
        <taxon>Tracheophyta</taxon>
        <taxon>Spermatophyta</taxon>
        <taxon>Magnoliopsida</taxon>
        <taxon>eudicotyledons</taxon>
        <taxon>Gunneridae</taxon>
        <taxon>Pentapetalae</taxon>
        <taxon>asterids</taxon>
        <taxon>campanulids</taxon>
        <taxon>Asterales</taxon>
        <taxon>Asteraceae</taxon>
        <taxon>Asteroideae</taxon>
        <taxon>Anthemideae</taxon>
        <taxon>Artemisiinae</taxon>
        <taxon>Artemisia</taxon>
    </lineage>
</organism>
<dbReference type="InterPro" id="IPR016177">
    <property type="entry name" value="DNA-bd_dom_sf"/>
</dbReference>
<keyword evidence="3" id="KW-0238">DNA-binding</keyword>
<evidence type="ECO:0000313" key="11">
    <source>
        <dbReference type="Proteomes" id="UP000245207"/>
    </source>
</evidence>
<dbReference type="InterPro" id="IPR036955">
    <property type="entry name" value="AP2/ERF_dom_sf"/>
</dbReference>
<protein>
    <submittedName>
        <fullName evidence="10">Dehydration-responsive element-binding factor 1</fullName>
    </submittedName>
</protein>
<dbReference type="InterPro" id="IPR001471">
    <property type="entry name" value="AP2/ERF_dom"/>
</dbReference>
<evidence type="ECO:0000256" key="8">
    <source>
        <dbReference type="SAM" id="MobiDB-lite"/>
    </source>
</evidence>
<dbReference type="GO" id="GO:0003677">
    <property type="term" value="F:DNA binding"/>
    <property type="evidence" value="ECO:0007669"/>
    <property type="project" value="UniProtKB-KW"/>
</dbReference>
<dbReference type="SMART" id="SM00380">
    <property type="entry name" value="AP2"/>
    <property type="match status" value="1"/>
</dbReference>
<dbReference type="AlphaFoldDB" id="A0A2U1L1T3"/>
<dbReference type="Pfam" id="PF00847">
    <property type="entry name" value="AP2"/>
    <property type="match status" value="1"/>
</dbReference>
<dbReference type="InterPro" id="IPR045277">
    <property type="entry name" value="DRE1A-I"/>
</dbReference>
<evidence type="ECO:0000256" key="3">
    <source>
        <dbReference type="ARBA" id="ARBA00023125"/>
    </source>
</evidence>
<dbReference type="STRING" id="35608.A0A2U1L1T3"/>
<proteinExistence type="inferred from homology"/>
<keyword evidence="6" id="KW-0539">Nucleus</keyword>
<name>A0A2U1L1T3_ARTAN</name>
<evidence type="ECO:0000256" key="5">
    <source>
        <dbReference type="ARBA" id="ARBA00023163"/>
    </source>
</evidence>
<dbReference type="PROSITE" id="PS51032">
    <property type="entry name" value="AP2_ERF"/>
    <property type="match status" value="1"/>
</dbReference>
<evidence type="ECO:0000256" key="2">
    <source>
        <dbReference type="ARBA" id="ARBA00023015"/>
    </source>
</evidence>
<dbReference type="OrthoDB" id="676764at2759"/>
<dbReference type="SUPFAM" id="SSF54171">
    <property type="entry name" value="DNA-binding domain"/>
    <property type="match status" value="1"/>
</dbReference>
<dbReference type="PANTHER" id="PTHR31839">
    <property type="entry name" value="DEHYDRATION-RESPONSIVE ELEMENT-BINDING PROTEIN 1D"/>
    <property type="match status" value="1"/>
</dbReference>
<evidence type="ECO:0000256" key="6">
    <source>
        <dbReference type="ARBA" id="ARBA00023242"/>
    </source>
</evidence>
<dbReference type="Proteomes" id="UP000245207">
    <property type="component" value="Unassembled WGS sequence"/>
</dbReference>
<gene>
    <name evidence="10" type="ORF">CTI12_AA540350</name>
</gene>
<keyword evidence="11" id="KW-1185">Reference proteome</keyword>
<comment type="caution">
    <text evidence="10">The sequence shown here is derived from an EMBL/GenBank/DDBJ whole genome shotgun (WGS) entry which is preliminary data.</text>
</comment>
<dbReference type="EMBL" id="PKPP01012104">
    <property type="protein sequence ID" value="PWA42945.1"/>
    <property type="molecule type" value="Genomic_DNA"/>
</dbReference>
<evidence type="ECO:0000259" key="9">
    <source>
        <dbReference type="PROSITE" id="PS51032"/>
    </source>
</evidence>
<feature type="compositionally biased region" description="Low complexity" evidence="8">
    <location>
        <begin position="1"/>
        <end position="28"/>
    </location>
</feature>
<evidence type="ECO:0000313" key="10">
    <source>
        <dbReference type="EMBL" id="PWA42945.1"/>
    </source>
</evidence>
<sequence length="211" mass="23602">MDMNTSNESYNSFPSSSSSSTETPLTYTNGSGSFSSELDQVLMLASENPKKRGGRKKFKETRHPVYRGVRSRGKGKWVCEVRHPITQSRVWLGTHPNAEMAARAHDVAVLAMRGRKYACLNFADSVWRLPVPESNNVADIQKAAAQAAEAFRHTKPEFVMDYYMNEDELPGFLDSMAEALMLPPPQISNVGYGSNFFDDVESCADMSLWNF</sequence>
<dbReference type="CDD" id="cd00018">
    <property type="entry name" value="AP2"/>
    <property type="match status" value="1"/>
</dbReference>
<comment type="subcellular location">
    <subcellularLocation>
        <location evidence="1">Nucleus</location>
    </subcellularLocation>
</comment>
<keyword evidence="4" id="KW-0010">Activator</keyword>
<evidence type="ECO:0000256" key="4">
    <source>
        <dbReference type="ARBA" id="ARBA00023159"/>
    </source>
</evidence>
<keyword evidence="2" id="KW-0805">Transcription regulation</keyword>
<reference evidence="10 11" key="1">
    <citation type="journal article" date="2018" name="Mol. Plant">
        <title>The genome of Artemisia annua provides insight into the evolution of Asteraceae family and artemisinin biosynthesis.</title>
        <authorList>
            <person name="Shen Q."/>
            <person name="Zhang L."/>
            <person name="Liao Z."/>
            <person name="Wang S."/>
            <person name="Yan T."/>
            <person name="Shi P."/>
            <person name="Liu M."/>
            <person name="Fu X."/>
            <person name="Pan Q."/>
            <person name="Wang Y."/>
            <person name="Lv Z."/>
            <person name="Lu X."/>
            <person name="Zhang F."/>
            <person name="Jiang W."/>
            <person name="Ma Y."/>
            <person name="Chen M."/>
            <person name="Hao X."/>
            <person name="Li L."/>
            <person name="Tang Y."/>
            <person name="Lv G."/>
            <person name="Zhou Y."/>
            <person name="Sun X."/>
            <person name="Brodelius P.E."/>
            <person name="Rose J.K.C."/>
            <person name="Tang K."/>
        </authorList>
    </citation>
    <scope>NUCLEOTIDE SEQUENCE [LARGE SCALE GENOMIC DNA]</scope>
    <source>
        <strain evidence="11">cv. Huhao1</strain>
        <tissue evidence="10">Leaf</tissue>
    </source>
</reference>
<evidence type="ECO:0000256" key="1">
    <source>
        <dbReference type="ARBA" id="ARBA00004123"/>
    </source>
</evidence>
<feature type="region of interest" description="Disordered" evidence="8">
    <location>
        <begin position="1"/>
        <end position="32"/>
    </location>
</feature>
<dbReference type="Gene3D" id="3.30.730.10">
    <property type="entry name" value="AP2/ERF domain"/>
    <property type="match status" value="1"/>
</dbReference>
<dbReference type="GO" id="GO:0005634">
    <property type="term" value="C:nucleus"/>
    <property type="evidence" value="ECO:0007669"/>
    <property type="project" value="UniProtKB-SubCell"/>
</dbReference>
<keyword evidence="5" id="KW-0804">Transcription</keyword>
<comment type="similarity">
    <text evidence="7">Belongs to the AP2/ERF transcription factor family. ERF subfamily.</text>
</comment>
<accession>A0A2U1L1T3</accession>
<feature type="domain" description="AP2/ERF" evidence="9">
    <location>
        <begin position="65"/>
        <end position="123"/>
    </location>
</feature>
<dbReference type="PANTHER" id="PTHR31839:SF62">
    <property type="entry name" value="AP2_ERF DOMAIN-CONTAINING PROTEIN-RELATED"/>
    <property type="match status" value="1"/>
</dbReference>
<dbReference type="GO" id="GO:0003700">
    <property type="term" value="F:DNA-binding transcription factor activity"/>
    <property type="evidence" value="ECO:0007669"/>
    <property type="project" value="InterPro"/>
</dbReference>